<dbReference type="Proteomes" id="UP001634393">
    <property type="component" value="Unassembled WGS sequence"/>
</dbReference>
<accession>A0ABD3U5P6</accession>
<comment type="caution">
    <text evidence="2">The sequence shown here is derived from an EMBL/GenBank/DDBJ whole genome shotgun (WGS) entry which is preliminary data.</text>
</comment>
<keyword evidence="1" id="KW-0812">Transmembrane</keyword>
<reference evidence="2 3" key="1">
    <citation type="submission" date="2024-12" db="EMBL/GenBank/DDBJ databases">
        <title>The unique morphological basis and parallel evolutionary history of personate flowers in Penstemon.</title>
        <authorList>
            <person name="Depatie T.H."/>
            <person name="Wessinger C.A."/>
        </authorList>
    </citation>
    <scope>NUCLEOTIDE SEQUENCE [LARGE SCALE GENOMIC DNA]</scope>
    <source>
        <strain evidence="2">WTNN_2</strain>
        <tissue evidence="2">Leaf</tissue>
    </source>
</reference>
<sequence length="299" mass="34452">MKVSQVHLSDDDMRPVIQQMNVHVISEKLSLPKGDKTNIYRISLTITTIILLHYITCAPVLEFLIMVENKYDKNSFSGTMMKFSSQLKTKGKVDLGFQVLTFTYLSFLEYNIIIYLKSRRVKFLRLWEVIWAVDLTVTDCRTLGFSARYLRIQVRILAVVSRAAKITPIMLSAICSSVNPSESPMNEPKTEFEQHTVFISWKVVIKLPSQDCKDLMAMDSMSGTMFLIELGKNSPWWKNMACLPNILSLLAGKKIKKIEEEFELTFSLLRQRKYLGFVSRVERFHQYKAIPLCLVEVGV</sequence>
<proteinExistence type="predicted"/>
<evidence type="ECO:0000313" key="2">
    <source>
        <dbReference type="EMBL" id="KAL3844392.1"/>
    </source>
</evidence>
<name>A0ABD3U5P6_9LAMI</name>
<feature type="transmembrane region" description="Helical" evidence="1">
    <location>
        <begin position="95"/>
        <end position="116"/>
    </location>
</feature>
<dbReference type="EMBL" id="JBJXBP010000002">
    <property type="protein sequence ID" value="KAL3844392.1"/>
    <property type="molecule type" value="Genomic_DNA"/>
</dbReference>
<organism evidence="2 3">
    <name type="scientific">Penstemon smallii</name>
    <dbReference type="NCBI Taxonomy" id="265156"/>
    <lineage>
        <taxon>Eukaryota</taxon>
        <taxon>Viridiplantae</taxon>
        <taxon>Streptophyta</taxon>
        <taxon>Embryophyta</taxon>
        <taxon>Tracheophyta</taxon>
        <taxon>Spermatophyta</taxon>
        <taxon>Magnoliopsida</taxon>
        <taxon>eudicotyledons</taxon>
        <taxon>Gunneridae</taxon>
        <taxon>Pentapetalae</taxon>
        <taxon>asterids</taxon>
        <taxon>lamiids</taxon>
        <taxon>Lamiales</taxon>
        <taxon>Plantaginaceae</taxon>
        <taxon>Cheloneae</taxon>
        <taxon>Penstemon</taxon>
    </lineage>
</organism>
<keyword evidence="1" id="KW-1133">Transmembrane helix</keyword>
<feature type="transmembrane region" description="Helical" evidence="1">
    <location>
        <begin position="42"/>
        <end position="67"/>
    </location>
</feature>
<dbReference type="AlphaFoldDB" id="A0ABD3U5P6"/>
<keyword evidence="1" id="KW-0472">Membrane</keyword>
<evidence type="ECO:0000313" key="3">
    <source>
        <dbReference type="Proteomes" id="UP001634393"/>
    </source>
</evidence>
<keyword evidence="3" id="KW-1185">Reference proteome</keyword>
<protein>
    <submittedName>
        <fullName evidence="2">Uncharacterized protein</fullName>
    </submittedName>
</protein>
<gene>
    <name evidence="2" type="ORF">ACJIZ3_001795</name>
</gene>
<evidence type="ECO:0000256" key="1">
    <source>
        <dbReference type="SAM" id="Phobius"/>
    </source>
</evidence>